<dbReference type="InterPro" id="IPR029045">
    <property type="entry name" value="ClpP/crotonase-like_dom_sf"/>
</dbReference>
<dbReference type="GO" id="GO:0004175">
    <property type="term" value="F:endopeptidase activity"/>
    <property type="evidence" value="ECO:0007669"/>
    <property type="project" value="TreeGrafter"/>
</dbReference>
<dbReference type="InterPro" id="IPR001478">
    <property type="entry name" value="PDZ"/>
</dbReference>
<dbReference type="SMART" id="SM00245">
    <property type="entry name" value="TSPc"/>
    <property type="match status" value="1"/>
</dbReference>
<organism evidence="7 8">
    <name type="scientific">Sphingomonas panacis</name>
    <dbReference type="NCBI Taxonomy" id="1560345"/>
    <lineage>
        <taxon>Bacteria</taxon>
        <taxon>Pseudomonadati</taxon>
        <taxon>Pseudomonadota</taxon>
        <taxon>Alphaproteobacteria</taxon>
        <taxon>Sphingomonadales</taxon>
        <taxon>Sphingomonadaceae</taxon>
        <taxon>Sphingomonas</taxon>
    </lineage>
</organism>
<dbReference type="Gene3D" id="2.30.42.10">
    <property type="match status" value="1"/>
</dbReference>
<dbReference type="Proteomes" id="UP000094256">
    <property type="component" value="Chromosome"/>
</dbReference>
<dbReference type="EMBL" id="CP014168">
    <property type="protein sequence ID" value="AOH86449.1"/>
    <property type="molecule type" value="Genomic_DNA"/>
</dbReference>
<protein>
    <submittedName>
        <fullName evidence="7">Peptidase S41</fullName>
    </submittedName>
</protein>
<dbReference type="GO" id="GO:0008236">
    <property type="term" value="F:serine-type peptidase activity"/>
    <property type="evidence" value="ECO:0007669"/>
    <property type="project" value="UniProtKB-KW"/>
</dbReference>
<evidence type="ECO:0000256" key="2">
    <source>
        <dbReference type="ARBA" id="ARBA00022670"/>
    </source>
</evidence>
<dbReference type="SUPFAM" id="SSF52096">
    <property type="entry name" value="ClpP/crotonase"/>
    <property type="match status" value="1"/>
</dbReference>
<comment type="similarity">
    <text evidence="1 5">Belongs to the peptidase S41A family.</text>
</comment>
<dbReference type="InterPro" id="IPR004447">
    <property type="entry name" value="Peptidase_S41A"/>
</dbReference>
<accession>A0A1B3ZG98</accession>
<dbReference type="GO" id="GO:0006508">
    <property type="term" value="P:proteolysis"/>
    <property type="evidence" value="ECO:0007669"/>
    <property type="project" value="UniProtKB-KW"/>
</dbReference>
<dbReference type="Gene3D" id="3.30.750.44">
    <property type="match status" value="1"/>
</dbReference>
<name>A0A1B3ZG98_9SPHN</name>
<dbReference type="SUPFAM" id="SSF50156">
    <property type="entry name" value="PDZ domain-like"/>
    <property type="match status" value="1"/>
</dbReference>
<dbReference type="GO" id="GO:0030288">
    <property type="term" value="C:outer membrane-bounded periplasmic space"/>
    <property type="evidence" value="ECO:0007669"/>
    <property type="project" value="TreeGrafter"/>
</dbReference>
<evidence type="ECO:0000313" key="8">
    <source>
        <dbReference type="Proteomes" id="UP000094256"/>
    </source>
</evidence>
<reference evidence="7 8" key="1">
    <citation type="submission" date="2016-01" db="EMBL/GenBank/DDBJ databases">
        <title>Complete genome and mega plasmid sequence of Sphingomonas panacis DCY99 elicits systemic resistance in rice to Xanthomonas oryzae.</title>
        <authorList>
            <person name="Kim Y.J."/>
            <person name="Yang D.C."/>
            <person name="Sing P."/>
        </authorList>
    </citation>
    <scope>NUCLEOTIDE SEQUENCE [LARGE SCALE GENOMIC DNA]</scope>
    <source>
        <strain evidence="7 8">DCY99</strain>
    </source>
</reference>
<evidence type="ECO:0000256" key="4">
    <source>
        <dbReference type="ARBA" id="ARBA00022825"/>
    </source>
</evidence>
<dbReference type="Gene3D" id="3.90.226.10">
    <property type="entry name" value="2-enoyl-CoA Hydratase, Chain A, domain 1"/>
    <property type="match status" value="1"/>
</dbReference>
<dbReference type="CDD" id="cd07560">
    <property type="entry name" value="Peptidase_S41_CPP"/>
    <property type="match status" value="1"/>
</dbReference>
<dbReference type="InterPro" id="IPR036034">
    <property type="entry name" value="PDZ_sf"/>
</dbReference>
<dbReference type="InterPro" id="IPR041489">
    <property type="entry name" value="PDZ_6"/>
</dbReference>
<dbReference type="Pfam" id="PF22694">
    <property type="entry name" value="CtpB_N-like"/>
    <property type="match status" value="1"/>
</dbReference>
<gene>
    <name evidence="7" type="ORF">AWL63_02530</name>
</gene>
<dbReference type="Pfam" id="PF17820">
    <property type="entry name" value="PDZ_6"/>
    <property type="match status" value="1"/>
</dbReference>
<dbReference type="PANTHER" id="PTHR32060:SF30">
    <property type="entry name" value="CARBOXY-TERMINAL PROCESSING PROTEASE CTPA"/>
    <property type="match status" value="1"/>
</dbReference>
<feature type="domain" description="PDZ" evidence="6">
    <location>
        <begin position="90"/>
        <end position="156"/>
    </location>
</feature>
<dbReference type="Pfam" id="PF03572">
    <property type="entry name" value="Peptidase_S41"/>
    <property type="match status" value="1"/>
</dbReference>
<keyword evidence="4 5" id="KW-0720">Serine protease</keyword>
<keyword evidence="2 5" id="KW-0645">Protease</keyword>
<evidence type="ECO:0000256" key="3">
    <source>
        <dbReference type="ARBA" id="ARBA00022801"/>
    </source>
</evidence>
<dbReference type="CDD" id="cd06782">
    <property type="entry name" value="cpPDZ_CPP-like"/>
    <property type="match status" value="1"/>
</dbReference>
<evidence type="ECO:0000313" key="7">
    <source>
        <dbReference type="EMBL" id="AOH86449.1"/>
    </source>
</evidence>
<dbReference type="PROSITE" id="PS50106">
    <property type="entry name" value="PDZ"/>
    <property type="match status" value="1"/>
</dbReference>
<dbReference type="OrthoDB" id="9812068at2"/>
<dbReference type="STRING" id="1560345.AWL63_02530"/>
<dbReference type="FunFam" id="2.30.42.10:FF:000063">
    <property type="entry name" value="Peptidase, S41 family"/>
    <property type="match status" value="1"/>
</dbReference>
<dbReference type="GO" id="GO:0007165">
    <property type="term" value="P:signal transduction"/>
    <property type="evidence" value="ECO:0007669"/>
    <property type="project" value="TreeGrafter"/>
</dbReference>
<evidence type="ECO:0000256" key="5">
    <source>
        <dbReference type="RuleBase" id="RU004404"/>
    </source>
</evidence>
<keyword evidence="3 5" id="KW-0378">Hydrolase</keyword>
<dbReference type="InterPro" id="IPR055210">
    <property type="entry name" value="CtpA/B_N"/>
</dbReference>
<dbReference type="InterPro" id="IPR005151">
    <property type="entry name" value="Tail-specific_protease"/>
</dbReference>
<proteinExistence type="inferred from homology"/>
<evidence type="ECO:0000259" key="6">
    <source>
        <dbReference type="PROSITE" id="PS50106"/>
    </source>
</evidence>
<dbReference type="KEGG" id="span:AWL63_02530"/>
<sequence>MSRVPGSRALLQATAIAAVLAIVPIGTGAMAAVDSSTYREISVFMDVFNRVKAEYVDKVDDKTLVKGAIDGMLAALDPHSSFETGLDYDNLRIQTTGSYGGLGLTVTMEDGAVKVIAPQEDTPGWRAGVKSGDYITHIDGKLIFGDTLDEAIAKMRGRPGTKITLTLQRPGKSDPIIATMVREQIVQKPVKWSVKGNVGIININTFSEHTGDAVHAAILGIDKQLGHQPTGYVVDLRDNGGGLRDEAVAVADNFLSSGVIVSQRGRDRSDVETFYAESYFKGDPSHGLPVIVLTNAGTASASEIVAGALQDHHRALVMGERSFGKGSVQTVIDMGGNTALRLTTSRYYTPSDRSVQEGGIEPDVQVPQISDADYKKRPIFREDDLRRHLINEIKNDDSVLEQDSKPDPRFAATPAELKAKGVDDFQLDYAIRTLARLGAAPQVAAARR</sequence>
<dbReference type="NCBIfam" id="TIGR00225">
    <property type="entry name" value="prc"/>
    <property type="match status" value="1"/>
</dbReference>
<dbReference type="RefSeq" id="WP_069206958.1">
    <property type="nucleotide sequence ID" value="NZ_CP014168.1"/>
</dbReference>
<dbReference type="SMART" id="SM00228">
    <property type="entry name" value="PDZ"/>
    <property type="match status" value="1"/>
</dbReference>
<dbReference type="PANTHER" id="PTHR32060">
    <property type="entry name" value="TAIL-SPECIFIC PROTEASE"/>
    <property type="match status" value="1"/>
</dbReference>
<evidence type="ECO:0000256" key="1">
    <source>
        <dbReference type="ARBA" id="ARBA00009179"/>
    </source>
</evidence>
<dbReference type="AlphaFoldDB" id="A0A1B3ZG98"/>
<keyword evidence="8" id="KW-1185">Reference proteome</keyword>